<keyword evidence="3 5" id="KW-0863">Zinc-finger</keyword>
<evidence type="ECO:0000313" key="9">
    <source>
        <dbReference type="EMBL" id="KAL3816307.1"/>
    </source>
</evidence>
<dbReference type="SUPFAM" id="SSF53474">
    <property type="entry name" value="alpha/beta-Hydrolases"/>
    <property type="match status" value="1"/>
</dbReference>
<keyword evidence="7" id="KW-0812">Transmembrane</keyword>
<dbReference type="PANTHER" id="PTHR45686">
    <property type="entry name" value="ADP-RIBOSYLATION FACTOR GTPASE ACTIVATING PROTEIN 3, ISOFORM H-RELATED"/>
    <property type="match status" value="1"/>
</dbReference>
<dbReference type="SMART" id="SM00105">
    <property type="entry name" value="ArfGap"/>
    <property type="match status" value="1"/>
</dbReference>
<name>A0ABD3RVS7_9STRA</name>
<feature type="transmembrane region" description="Helical" evidence="7">
    <location>
        <begin position="286"/>
        <end position="305"/>
    </location>
</feature>
<dbReference type="Proteomes" id="UP001530377">
    <property type="component" value="Unassembled WGS sequence"/>
</dbReference>
<dbReference type="InterPro" id="IPR037278">
    <property type="entry name" value="ARFGAP/RecO"/>
</dbReference>
<keyword evidence="2" id="KW-0479">Metal-binding</keyword>
<keyword evidence="1" id="KW-0343">GTPase activation</keyword>
<dbReference type="Gene3D" id="1.10.220.150">
    <property type="entry name" value="Arf GTPase activating protein"/>
    <property type="match status" value="1"/>
</dbReference>
<evidence type="ECO:0000313" key="10">
    <source>
        <dbReference type="Proteomes" id="UP001530377"/>
    </source>
</evidence>
<evidence type="ECO:0000259" key="8">
    <source>
        <dbReference type="PROSITE" id="PS50115"/>
    </source>
</evidence>
<keyword evidence="10" id="KW-1185">Reference proteome</keyword>
<keyword evidence="4" id="KW-0862">Zinc</keyword>
<dbReference type="SUPFAM" id="SSF57863">
    <property type="entry name" value="ArfGap/RecO-like zinc finger"/>
    <property type="match status" value="1"/>
</dbReference>
<dbReference type="Pfam" id="PF12695">
    <property type="entry name" value="Abhydrolase_5"/>
    <property type="match status" value="1"/>
</dbReference>
<dbReference type="GO" id="GO:0008270">
    <property type="term" value="F:zinc ion binding"/>
    <property type="evidence" value="ECO:0007669"/>
    <property type="project" value="UniProtKB-KW"/>
</dbReference>
<reference evidence="9 10" key="1">
    <citation type="submission" date="2024-10" db="EMBL/GenBank/DDBJ databases">
        <title>Updated reference genomes for cyclostephanoid diatoms.</title>
        <authorList>
            <person name="Roberts W.R."/>
            <person name="Alverson A.J."/>
        </authorList>
    </citation>
    <scope>NUCLEOTIDE SEQUENCE [LARGE SCALE GENOMIC DNA]</scope>
    <source>
        <strain evidence="9 10">AJA228-03</strain>
    </source>
</reference>
<evidence type="ECO:0000256" key="5">
    <source>
        <dbReference type="PROSITE-ProRule" id="PRU00288"/>
    </source>
</evidence>
<evidence type="ECO:0000256" key="6">
    <source>
        <dbReference type="SAM" id="MobiDB-lite"/>
    </source>
</evidence>
<organism evidence="9 10">
    <name type="scientific">Cyclostephanos tholiformis</name>
    <dbReference type="NCBI Taxonomy" id="382380"/>
    <lineage>
        <taxon>Eukaryota</taxon>
        <taxon>Sar</taxon>
        <taxon>Stramenopiles</taxon>
        <taxon>Ochrophyta</taxon>
        <taxon>Bacillariophyta</taxon>
        <taxon>Coscinodiscophyceae</taxon>
        <taxon>Thalassiosirophycidae</taxon>
        <taxon>Stephanodiscales</taxon>
        <taxon>Stephanodiscaceae</taxon>
        <taxon>Cyclostephanos</taxon>
    </lineage>
</organism>
<evidence type="ECO:0000256" key="3">
    <source>
        <dbReference type="ARBA" id="ARBA00022771"/>
    </source>
</evidence>
<proteinExistence type="predicted"/>
<feature type="region of interest" description="Disordered" evidence="6">
    <location>
        <begin position="512"/>
        <end position="544"/>
    </location>
</feature>
<keyword evidence="7" id="KW-0472">Membrane</keyword>
<evidence type="ECO:0000256" key="2">
    <source>
        <dbReference type="ARBA" id="ARBA00022723"/>
    </source>
</evidence>
<dbReference type="InterPro" id="IPR038508">
    <property type="entry name" value="ArfGAP_dom_sf"/>
</dbReference>
<protein>
    <recommendedName>
        <fullName evidence="8">Arf-GAP domain-containing protein</fullName>
    </recommendedName>
</protein>
<comment type="caution">
    <text evidence="9">The sequence shown here is derived from an EMBL/GenBank/DDBJ whole genome shotgun (WGS) entry which is preliminary data.</text>
</comment>
<dbReference type="PROSITE" id="PS50115">
    <property type="entry name" value="ARFGAP"/>
    <property type="match status" value="1"/>
</dbReference>
<dbReference type="Pfam" id="PF01412">
    <property type="entry name" value="ArfGap"/>
    <property type="match status" value="1"/>
</dbReference>
<keyword evidence="7" id="KW-1133">Transmembrane helix</keyword>
<dbReference type="GO" id="GO:0005096">
    <property type="term" value="F:GTPase activator activity"/>
    <property type="evidence" value="ECO:0007669"/>
    <property type="project" value="UniProtKB-KW"/>
</dbReference>
<dbReference type="PANTHER" id="PTHR45686:SF4">
    <property type="entry name" value="ADP-RIBOSYLATION FACTOR GTPASE ACTIVATING PROTEIN 3, ISOFORM H"/>
    <property type="match status" value="1"/>
</dbReference>
<dbReference type="InterPro" id="IPR029059">
    <property type="entry name" value="AB_hydrolase_5"/>
</dbReference>
<evidence type="ECO:0000256" key="1">
    <source>
        <dbReference type="ARBA" id="ARBA00022468"/>
    </source>
</evidence>
<dbReference type="PRINTS" id="PR00405">
    <property type="entry name" value="REVINTRACTNG"/>
</dbReference>
<sequence length="611" mass="66831">MANDDPPRPLPSDRLRKIRSLPGNDTCVECCGSVYPDWASITYGTLLCIHCAGIHRGLGVHISSVKSLTLDSWNDDQYIKMIRGGNARFWKRMGYHHRRRRRRDDDGGGWITTVRSSYEGDAARIYRDRLSVVSIEDDDDVNDNDDDDDDDDDMIMTTTAPPGYAPVDGRENHRRPPSVTRDFATSDSGGGESSSRDAYYDLIVRASRSIFMRSWRAKLTLTAYVILVGASTKMITAVARRGRRAIVTATMTSSSSSLPRVNPAAAISYQATMPPPSVIARHNLDAVVIFLCTTFAFVVLPWLLVRTGARKLASKWHDNRQEAFDSAKVLLADLVKNGRARRMKSCDAYYPPPPPTPDGDGTMVVHQRTARCGLVFYPGALVDGAAYAHVASLLSDMGVLVAVVNLEPHRLVLTTADYPLRETTMRAMCDSMLSTDLGTWTVDEWAVGGHSLGGALAMTVVANELHSTVKRVVLWGVMSYPHPSVYPGPPLRDIDGVHVLVVNGSEDGIINSMGGGDKSTKFEESMPPRSSALSSSTMDAAPPGNDAQGQTLFVTIRGGNHSGFADYGPQTYPVQDGTRTITLYEQQCKTAEVTADFLFGRCDRGSRLKSD</sequence>
<evidence type="ECO:0000256" key="7">
    <source>
        <dbReference type="SAM" id="Phobius"/>
    </source>
</evidence>
<dbReference type="AlphaFoldDB" id="A0ABD3RVS7"/>
<feature type="region of interest" description="Disordered" evidence="6">
    <location>
        <begin position="137"/>
        <end position="194"/>
    </location>
</feature>
<feature type="compositionally biased region" description="Acidic residues" evidence="6">
    <location>
        <begin position="137"/>
        <end position="154"/>
    </location>
</feature>
<accession>A0ABD3RVS7</accession>
<dbReference type="InterPro" id="IPR001164">
    <property type="entry name" value="ArfGAP_dom"/>
</dbReference>
<feature type="compositionally biased region" description="Low complexity" evidence="6">
    <location>
        <begin position="527"/>
        <end position="536"/>
    </location>
</feature>
<dbReference type="EMBL" id="JALLPB020000155">
    <property type="protein sequence ID" value="KAL3816307.1"/>
    <property type="molecule type" value="Genomic_DNA"/>
</dbReference>
<feature type="domain" description="Arf-GAP" evidence="8">
    <location>
        <begin position="12"/>
        <end position="140"/>
    </location>
</feature>
<dbReference type="InterPro" id="IPR029058">
    <property type="entry name" value="AB_hydrolase_fold"/>
</dbReference>
<dbReference type="Gene3D" id="3.40.50.1820">
    <property type="entry name" value="alpha/beta hydrolase"/>
    <property type="match status" value="1"/>
</dbReference>
<gene>
    <name evidence="9" type="ORF">ACHAXA_011068</name>
</gene>
<evidence type="ECO:0000256" key="4">
    <source>
        <dbReference type="ARBA" id="ARBA00022833"/>
    </source>
</evidence>